<dbReference type="eggNOG" id="COG0861">
    <property type="taxonomic scope" value="Bacteria"/>
</dbReference>
<keyword evidence="4 6" id="KW-1133">Transmembrane helix</keyword>
<dbReference type="GeneID" id="65916133"/>
<feature type="transmembrane region" description="Helical" evidence="6">
    <location>
        <begin position="29"/>
        <end position="49"/>
    </location>
</feature>
<dbReference type="PATRIC" id="fig|913848.6.peg.2480"/>
<protein>
    <submittedName>
        <fullName evidence="7">Integral membrane protein TerC</fullName>
    </submittedName>
</protein>
<dbReference type="GO" id="GO:0016020">
    <property type="term" value="C:membrane"/>
    <property type="evidence" value="ECO:0007669"/>
    <property type="project" value="UniProtKB-SubCell"/>
</dbReference>
<evidence type="ECO:0000256" key="2">
    <source>
        <dbReference type="ARBA" id="ARBA00007511"/>
    </source>
</evidence>
<comment type="caution">
    <text evidence="7">The sequence shown here is derived from an EMBL/GenBank/DDBJ whole genome shotgun (WGS) entry which is preliminary data.</text>
</comment>
<sequence length="93" mass="9995">MLNLILSGDNAVVIALATRKLGSNKRNQAIIIGTAGAVILRIILMLVAIQLLAIPLVKVVGSVLLFYIAYDLVKPNSDTEIDKVKSGNTYAWC</sequence>
<name>A0A0R1F5K5_9LACO</name>
<evidence type="ECO:0000256" key="5">
    <source>
        <dbReference type="ARBA" id="ARBA00023136"/>
    </source>
</evidence>
<evidence type="ECO:0000313" key="7">
    <source>
        <dbReference type="EMBL" id="KRK14388.1"/>
    </source>
</evidence>
<evidence type="ECO:0000256" key="3">
    <source>
        <dbReference type="ARBA" id="ARBA00022692"/>
    </source>
</evidence>
<dbReference type="EMBL" id="AZCN01000085">
    <property type="protein sequence ID" value="KRK14388.1"/>
    <property type="molecule type" value="Genomic_DNA"/>
</dbReference>
<evidence type="ECO:0000256" key="6">
    <source>
        <dbReference type="SAM" id="Phobius"/>
    </source>
</evidence>
<dbReference type="InterPro" id="IPR005496">
    <property type="entry name" value="Integral_membrane_TerC"/>
</dbReference>
<reference evidence="7 8" key="1">
    <citation type="journal article" date="2015" name="Genome Announc.">
        <title>Expanding the biotechnology potential of lactobacilli through comparative genomics of 213 strains and associated genera.</title>
        <authorList>
            <person name="Sun Z."/>
            <person name="Harris H.M."/>
            <person name="McCann A."/>
            <person name="Guo C."/>
            <person name="Argimon S."/>
            <person name="Zhang W."/>
            <person name="Yang X."/>
            <person name="Jeffery I.B."/>
            <person name="Cooney J.C."/>
            <person name="Kagawa T.F."/>
            <person name="Liu W."/>
            <person name="Song Y."/>
            <person name="Salvetti E."/>
            <person name="Wrobel A."/>
            <person name="Rasinkangas P."/>
            <person name="Parkhill J."/>
            <person name="Rea M.C."/>
            <person name="O'Sullivan O."/>
            <person name="Ritari J."/>
            <person name="Douillard F.P."/>
            <person name="Paul Ross R."/>
            <person name="Yang R."/>
            <person name="Briner A.E."/>
            <person name="Felis G.E."/>
            <person name="de Vos W.M."/>
            <person name="Barrangou R."/>
            <person name="Klaenhammer T.R."/>
            <person name="Caufield P.W."/>
            <person name="Cui Y."/>
            <person name="Zhang H."/>
            <person name="O'Toole P.W."/>
        </authorList>
    </citation>
    <scope>NUCLEOTIDE SEQUENCE [LARGE SCALE GENOMIC DNA]</scope>
    <source>
        <strain evidence="7 8">DSM 20001</strain>
    </source>
</reference>
<comment type="subcellular location">
    <subcellularLocation>
        <location evidence="1">Membrane</location>
        <topology evidence="1">Multi-pass membrane protein</topology>
    </subcellularLocation>
</comment>
<keyword evidence="5 6" id="KW-0472">Membrane</keyword>
<dbReference type="AlphaFoldDB" id="A0A0R1F5K5"/>
<proteinExistence type="inferred from homology"/>
<dbReference type="Pfam" id="PF03741">
    <property type="entry name" value="TerC"/>
    <property type="match status" value="1"/>
</dbReference>
<comment type="similarity">
    <text evidence="2">Belongs to the TerC family.</text>
</comment>
<dbReference type="Proteomes" id="UP000051181">
    <property type="component" value="Unassembled WGS sequence"/>
</dbReference>
<organism evidence="7 8">
    <name type="scientific">Loigolactobacillus coryniformis subsp. coryniformis KCTC 3167 = DSM 20001</name>
    <dbReference type="NCBI Taxonomy" id="913848"/>
    <lineage>
        <taxon>Bacteria</taxon>
        <taxon>Bacillati</taxon>
        <taxon>Bacillota</taxon>
        <taxon>Bacilli</taxon>
        <taxon>Lactobacillales</taxon>
        <taxon>Lactobacillaceae</taxon>
        <taxon>Loigolactobacillus</taxon>
    </lineage>
</organism>
<evidence type="ECO:0000256" key="1">
    <source>
        <dbReference type="ARBA" id="ARBA00004141"/>
    </source>
</evidence>
<gene>
    <name evidence="7" type="ORF">FD22_GL002431</name>
</gene>
<dbReference type="RefSeq" id="WP_056943323.1">
    <property type="nucleotide sequence ID" value="NZ_AZCN01000085.1"/>
</dbReference>
<accession>A0A0R1F5K5</accession>
<dbReference type="PANTHER" id="PTHR30238">
    <property type="entry name" value="MEMBRANE BOUND PREDICTED REDOX MODULATOR"/>
    <property type="match status" value="1"/>
</dbReference>
<evidence type="ECO:0000313" key="8">
    <source>
        <dbReference type="Proteomes" id="UP000051181"/>
    </source>
</evidence>
<dbReference type="PANTHER" id="PTHR30238:SF4">
    <property type="entry name" value="SLL1022 PROTEIN"/>
    <property type="match status" value="1"/>
</dbReference>
<evidence type="ECO:0000256" key="4">
    <source>
        <dbReference type="ARBA" id="ARBA00022989"/>
    </source>
</evidence>
<keyword evidence="3 6" id="KW-0812">Transmembrane</keyword>